<evidence type="ECO:0000313" key="2">
    <source>
        <dbReference type="Proteomes" id="UP000487258"/>
    </source>
</evidence>
<sequence length="325" mass="37032">MAANNTKIKALHYRHAVMLPKKDALLTSDLQSRLSEIVTHKFRTVQDRVHFLETKDSDPDVATHAHMVMSNSFERNGMFFAEIVYIEPGGSIPVFDVTEYKNPKLEYEAFRIAGGDVKEYLDSFAYIGVVKNHVVILQSRAIRIKDIENYINFILKENLRVDVENFIVLQANNLSISNEFLRRNNIKNVSLKLPLTYNGNGVDDAASELLRSLIGEHRVEELRKNSTPDTEIKEHLTIDISIGYKYRASDNEQDLLRKITEGLIDNRDEMLTIELKGAGILKNDEIQIKDNVSIEYSKGLPVVDSVCDEMVEWLLRLLDAGVINP</sequence>
<comment type="caution">
    <text evidence="1">The sequence shown here is derived from an EMBL/GenBank/DDBJ whole genome shotgun (WGS) entry which is preliminary data.</text>
</comment>
<dbReference type="AlphaFoldDB" id="A0A6D0EUH7"/>
<proteinExistence type="predicted"/>
<organism evidence="1 2">
    <name type="scientific">Escherichia coli</name>
    <dbReference type="NCBI Taxonomy" id="562"/>
    <lineage>
        <taxon>Bacteria</taxon>
        <taxon>Pseudomonadati</taxon>
        <taxon>Pseudomonadota</taxon>
        <taxon>Gammaproteobacteria</taxon>
        <taxon>Enterobacterales</taxon>
        <taxon>Enterobacteriaceae</taxon>
        <taxon>Escherichia</taxon>
    </lineage>
</organism>
<dbReference type="Proteomes" id="UP000487258">
    <property type="component" value="Unassembled WGS sequence"/>
</dbReference>
<dbReference type="EMBL" id="WTMY01000032">
    <property type="protein sequence ID" value="MWL45102.1"/>
    <property type="molecule type" value="Genomic_DNA"/>
</dbReference>
<gene>
    <name evidence="1" type="ORF">GQM04_06035</name>
</gene>
<reference evidence="1 2" key="1">
    <citation type="submission" date="2019-12" db="EMBL/GenBank/DDBJ databases">
        <title>Enteriobacteria Tanzani isolates_10432.</title>
        <authorList>
            <person name="Subbiah M."/>
            <person name="Call D."/>
        </authorList>
    </citation>
    <scope>NUCLEOTIDE SEQUENCE [LARGE SCALE GENOMIC DNA]</scope>
    <source>
        <strain evidence="1 2">10432wF6</strain>
    </source>
</reference>
<protein>
    <submittedName>
        <fullName evidence="1">Uncharacterized protein</fullName>
    </submittedName>
</protein>
<evidence type="ECO:0000313" key="1">
    <source>
        <dbReference type="EMBL" id="MWL45102.1"/>
    </source>
</evidence>
<dbReference type="RefSeq" id="WP_096958710.1">
    <property type="nucleotide sequence ID" value="NZ_CAJGGR010000004.1"/>
</dbReference>
<accession>A0A6D0EUH7</accession>
<name>A0A6D0EUH7_ECOLX</name>